<dbReference type="GO" id="GO:0016020">
    <property type="term" value="C:membrane"/>
    <property type="evidence" value="ECO:0007669"/>
    <property type="project" value="InterPro"/>
</dbReference>
<feature type="region of interest" description="Disordered" evidence="1">
    <location>
        <begin position="139"/>
        <end position="167"/>
    </location>
</feature>
<dbReference type="EMBL" id="CAUJNA010000469">
    <property type="protein sequence ID" value="CAJ1377555.1"/>
    <property type="molecule type" value="Genomic_DNA"/>
</dbReference>
<dbReference type="Pfam" id="PF00892">
    <property type="entry name" value="EamA"/>
    <property type="match status" value="1"/>
</dbReference>
<evidence type="ECO:0000256" key="1">
    <source>
        <dbReference type="SAM" id="MobiDB-lite"/>
    </source>
</evidence>
<feature type="transmembrane region" description="Helical" evidence="2">
    <location>
        <begin position="661"/>
        <end position="685"/>
    </location>
</feature>
<evidence type="ECO:0000313" key="4">
    <source>
        <dbReference type="EMBL" id="CAJ1377555.1"/>
    </source>
</evidence>
<accession>A0AA36HY71</accession>
<dbReference type="InterPro" id="IPR000620">
    <property type="entry name" value="EamA_dom"/>
</dbReference>
<keyword evidence="5" id="KW-1185">Reference proteome</keyword>
<feature type="compositionally biased region" description="Basic and acidic residues" evidence="1">
    <location>
        <begin position="786"/>
        <end position="809"/>
    </location>
</feature>
<feature type="transmembrane region" description="Helical" evidence="2">
    <location>
        <begin position="548"/>
        <end position="565"/>
    </location>
</feature>
<dbReference type="Proteomes" id="UP001178507">
    <property type="component" value="Unassembled WGS sequence"/>
</dbReference>
<feature type="transmembrane region" description="Helical" evidence="2">
    <location>
        <begin position="493"/>
        <end position="516"/>
    </location>
</feature>
<evidence type="ECO:0000259" key="3">
    <source>
        <dbReference type="Pfam" id="PF00892"/>
    </source>
</evidence>
<evidence type="ECO:0000256" key="2">
    <source>
        <dbReference type="SAM" id="Phobius"/>
    </source>
</evidence>
<protein>
    <recommendedName>
        <fullName evidence="3">EamA domain-containing protein</fullName>
    </recommendedName>
</protein>
<feature type="transmembrane region" description="Helical" evidence="2">
    <location>
        <begin position="577"/>
        <end position="596"/>
    </location>
</feature>
<organism evidence="4 5">
    <name type="scientific">Effrenium voratum</name>
    <dbReference type="NCBI Taxonomy" id="2562239"/>
    <lineage>
        <taxon>Eukaryota</taxon>
        <taxon>Sar</taxon>
        <taxon>Alveolata</taxon>
        <taxon>Dinophyceae</taxon>
        <taxon>Suessiales</taxon>
        <taxon>Symbiodiniaceae</taxon>
        <taxon>Effrenium</taxon>
    </lineage>
</organism>
<keyword evidence="2" id="KW-1133">Transmembrane helix</keyword>
<evidence type="ECO:0000313" key="5">
    <source>
        <dbReference type="Proteomes" id="UP001178507"/>
    </source>
</evidence>
<feature type="domain" description="EamA" evidence="3">
    <location>
        <begin position="441"/>
        <end position="563"/>
    </location>
</feature>
<comment type="caution">
    <text evidence="4">The sequence shown here is derived from an EMBL/GenBank/DDBJ whole genome shotgun (WGS) entry which is preliminary data.</text>
</comment>
<feature type="region of interest" description="Disordered" evidence="1">
    <location>
        <begin position="1227"/>
        <end position="1248"/>
    </location>
</feature>
<feature type="compositionally biased region" description="Basic and acidic residues" evidence="1">
    <location>
        <begin position="1231"/>
        <end position="1248"/>
    </location>
</feature>
<feature type="compositionally biased region" description="Polar residues" evidence="1">
    <location>
        <begin position="380"/>
        <end position="401"/>
    </location>
</feature>
<name>A0AA36HY71_9DINO</name>
<dbReference type="SUPFAM" id="SSF103481">
    <property type="entry name" value="Multidrug resistance efflux transporter EmrE"/>
    <property type="match status" value="1"/>
</dbReference>
<reference evidence="4" key="1">
    <citation type="submission" date="2023-08" db="EMBL/GenBank/DDBJ databases">
        <authorList>
            <person name="Chen Y."/>
            <person name="Shah S."/>
            <person name="Dougan E. K."/>
            <person name="Thang M."/>
            <person name="Chan C."/>
        </authorList>
    </citation>
    <scope>NUCLEOTIDE SEQUENCE</scope>
</reference>
<feature type="region of interest" description="Disordered" evidence="1">
    <location>
        <begin position="1"/>
        <end position="25"/>
    </location>
</feature>
<feature type="region of interest" description="Disordered" evidence="1">
    <location>
        <begin position="1304"/>
        <end position="1337"/>
    </location>
</feature>
<feature type="region of interest" description="Disordered" evidence="1">
    <location>
        <begin position="782"/>
        <end position="811"/>
    </location>
</feature>
<feature type="compositionally biased region" description="Low complexity" evidence="1">
    <location>
        <begin position="1173"/>
        <end position="1194"/>
    </location>
</feature>
<feature type="region of interest" description="Disordered" evidence="1">
    <location>
        <begin position="363"/>
        <end position="416"/>
    </location>
</feature>
<feature type="transmembrane region" description="Helical" evidence="2">
    <location>
        <begin position="461"/>
        <end position="481"/>
    </location>
</feature>
<proteinExistence type="predicted"/>
<sequence>MAVPSLELPRAGQRSPPMPADFRGKVSGLQEPVTWPLGSPVSRLELQLREELAALRSELAALEPEVRELPPARELRELHELRELREVGALDLREPGRALAPVPRSSDREHQLRERVDIHSPCRAAAKIHSHMEPVTATALRASPERERTGTPRRVPSKRPADMPEPSPVPLTGLRDIQAAPVPALPVPHVNQVEAELELAELRAALGAERELRESLARGFAQVERQLRAEAGAAEAVVLQQAARQLQVQPDATLTLEAVEALGKMALKPQPQQLNGHDQLSRVLAAGRALAVQSQVLMQRLQTLALHLGSGRRVVCSMAQSRTEGKSCCAIWGGEWAPLNSEVPKLEHALAAWQLTVGDAKPTVSRLASPGRSESKRTSRSMSIPSPLNDSFQSKGDSFQSRGDARTDAQSNSDANLARWSSTPLLIPSKVLVPGCLATTQILFGATAVVGRVGLRASNPLAFSIWRFLLAAPCLELLLVLREGWHSAVPRLSAALLFSAVCIVGSNLGITLGIVLSGQVTASTWQPLQLVFTTLLSLLLGEHLGRRKQLGLALGISGALLIVLLDPEVWKGAQHSGWGHAALFVNTISSSWLFVLRMRCRIGENACLAITRMGQHTIQQVLNVGDWHLQSLALWPTVCVHLGRAFSHDPSRRRLTGSGGLSALQMVAWTHLLALPILLLLGLVANGHEPFRRAACGGCASVTAPPESCWNERVAFTFSVAAIFKTSLAAAGAGSEIWRAVDPDDCRTWDAMRGNLEGGPEARGTGTCGFCPETVWSAAGMKRRHALQDRKRDGNSKDEKKEPKGEERSWTGVSSVWEFQAAMISGSLEGEKDSVSRELPPYLDEATLCLRGGPGDTKRKLEAAATSPCSILASDLETRVELLRRVVQRDSCVMSATSLFWLVLSGIFQCVPDQVTTASRTALGRSWHTLQLEVGPLLNHDQRARQWVTSCLPFLFAQAVFRMVFDGFPEDRNSILNHSDNFMNQIVLVIQFEMLGFQINLDTAKKLRRSLFLQRVLQHPHVNQVDYLRGQQRQAELESQNLHTRPLKFGHLDAPRPDEIQLEHVLQGRADEKSGKMNWMAAASGTPKREKELVPPDLSRYLQLSTQGMAMLDNHISGMARIGNEEEEVEEFENPAAELDIDLIESSVVESPSLSRGASSMNLLLDEDFGDESPTSPMSPMSPTSPVSPVSASSRVRGEDSEMVGMFSEGKKAVRVRRARMAGHLTTMQKKANEKREEEAKLKRQRQERLEQKLKTELLPEAMRSTQLSTTWVSPGMKSLYTDAHDRDVMRMSRSSAFSLKMAPANPQMMGSKRRGSSKEPGATSTSGLGDRPERAASRTLARGGETLTLEPAWNLSSKVVYNRLDVALKASQEHSFAMYTKEYDVFTGDLKQRFDEKRLRDEEDAYLKRMRSMVGGKTKKLLYPGGELGRRSRSSGAL</sequence>
<keyword evidence="2" id="KW-0812">Transmembrane</keyword>
<gene>
    <name evidence="4" type="ORF">EVOR1521_LOCUS6325</name>
</gene>
<keyword evidence="2" id="KW-0472">Membrane</keyword>
<feature type="region of interest" description="Disordered" evidence="1">
    <location>
        <begin position="1167"/>
        <end position="1201"/>
    </location>
</feature>
<feature type="transmembrane region" description="Helical" evidence="2">
    <location>
        <begin position="522"/>
        <end position="541"/>
    </location>
</feature>
<dbReference type="InterPro" id="IPR037185">
    <property type="entry name" value="EmrE-like"/>
</dbReference>